<dbReference type="InterPro" id="IPR002347">
    <property type="entry name" value="SDR_fam"/>
</dbReference>
<accession>A0A382CMY0</accession>
<protein>
    <recommendedName>
        <fullName evidence="4">SDR family NAD(P)-dependent oxidoreductase</fullName>
    </recommendedName>
</protein>
<dbReference type="SUPFAM" id="SSF51735">
    <property type="entry name" value="NAD(P)-binding Rossmann-fold domains"/>
    <property type="match status" value="1"/>
</dbReference>
<reference evidence="3" key="1">
    <citation type="submission" date="2018-05" db="EMBL/GenBank/DDBJ databases">
        <authorList>
            <person name="Lanie J.A."/>
            <person name="Ng W.-L."/>
            <person name="Kazmierczak K.M."/>
            <person name="Andrzejewski T.M."/>
            <person name="Davidsen T.M."/>
            <person name="Wayne K.J."/>
            <person name="Tettelin H."/>
            <person name="Glass J.I."/>
            <person name="Rusch D."/>
            <person name="Podicherti R."/>
            <person name="Tsui H.-C.T."/>
            <person name="Winkler M.E."/>
        </authorList>
    </citation>
    <scope>NUCLEOTIDE SEQUENCE</scope>
</reference>
<organism evidence="3">
    <name type="scientific">marine metagenome</name>
    <dbReference type="NCBI Taxonomy" id="408172"/>
    <lineage>
        <taxon>unclassified sequences</taxon>
        <taxon>metagenomes</taxon>
        <taxon>ecological metagenomes</taxon>
    </lineage>
</organism>
<comment type="similarity">
    <text evidence="1">Belongs to the short-chain dehydrogenases/reductases (SDR) family.</text>
</comment>
<dbReference type="PANTHER" id="PTHR43669:SF14">
    <property type="entry name" value="OXIDOREDUCTASE"/>
    <property type="match status" value="1"/>
</dbReference>
<sequence>MENSYIDKYFNLSGKVVAITGGAGFLCSKMALGFHHAGCKIAVLDSDLKNAEKIVTVIKDEGGQAIALKMDASKKEDFESCLKNVLDHFRRVD</sequence>
<dbReference type="AlphaFoldDB" id="A0A382CMY0"/>
<dbReference type="Pfam" id="PF00106">
    <property type="entry name" value="adh_short"/>
    <property type="match status" value="1"/>
</dbReference>
<evidence type="ECO:0000256" key="1">
    <source>
        <dbReference type="ARBA" id="ARBA00006484"/>
    </source>
</evidence>
<dbReference type="PANTHER" id="PTHR43669">
    <property type="entry name" value="5-KETO-D-GLUCONATE 5-REDUCTASE"/>
    <property type="match status" value="1"/>
</dbReference>
<feature type="non-terminal residue" evidence="3">
    <location>
        <position position="93"/>
    </location>
</feature>
<dbReference type="EMBL" id="UINC01035185">
    <property type="protein sequence ID" value="SVB27194.1"/>
    <property type="molecule type" value="Genomic_DNA"/>
</dbReference>
<evidence type="ECO:0000256" key="2">
    <source>
        <dbReference type="ARBA" id="ARBA00023002"/>
    </source>
</evidence>
<proteinExistence type="inferred from homology"/>
<gene>
    <name evidence="3" type="ORF">METZ01_LOCUS180048</name>
</gene>
<dbReference type="InterPro" id="IPR036291">
    <property type="entry name" value="NAD(P)-bd_dom_sf"/>
</dbReference>
<evidence type="ECO:0000313" key="3">
    <source>
        <dbReference type="EMBL" id="SVB27194.1"/>
    </source>
</evidence>
<keyword evidence="2" id="KW-0560">Oxidoreductase</keyword>
<name>A0A382CMY0_9ZZZZ</name>
<dbReference type="GO" id="GO:0016491">
    <property type="term" value="F:oxidoreductase activity"/>
    <property type="evidence" value="ECO:0007669"/>
    <property type="project" value="UniProtKB-KW"/>
</dbReference>
<evidence type="ECO:0008006" key="4">
    <source>
        <dbReference type="Google" id="ProtNLM"/>
    </source>
</evidence>
<dbReference type="Gene3D" id="3.40.50.720">
    <property type="entry name" value="NAD(P)-binding Rossmann-like Domain"/>
    <property type="match status" value="1"/>
</dbReference>